<accession>W7XEJ3</accession>
<sequence length="388" mass="46370">MADQWIQSRIAEYLKDKIYSFIKEGPTKLVSSQCKYHYCISQLIWYKVRIAHTCVIILDQNHPLYWVIKNCGKSYLNHFTEKQLDYKEFNSIIYVLLFNRISSSNHLTLDGCKENLQCQKNQILTTIHHCNSKNLLNHFCNEYIRSSNNPLQIKQVNSYYSIQNYKKEIFDIIDNCEYFEGFILKRQIINHKGVEYEQSNLIICFFQYNERDLDIQQDSENQIQIRFSSKLKQKICNKEIVVNSFIKRNGENQSILTRKLISINKPTFLQLLVDEQYEQIFPNIEYFYKNFTQKIIHKVGIHFKKDDSQLPFQPGSVLRVDRGKYFHAGVYLKLDLVIHVKITKKIREVKYLILIDLINLFWIVKLLKKLSLILISLLQNRYLIEHQK</sequence>
<evidence type="ECO:0000313" key="1">
    <source>
        <dbReference type="EMBL" id="EWS75103.1"/>
    </source>
</evidence>
<dbReference type="Proteomes" id="UP000009168">
    <property type="component" value="Unassembled WGS sequence"/>
</dbReference>
<keyword evidence="2" id="KW-1185">Reference proteome</keyword>
<evidence type="ECO:0000313" key="2">
    <source>
        <dbReference type="Proteomes" id="UP000009168"/>
    </source>
</evidence>
<organism evidence="1 2">
    <name type="scientific">Tetrahymena thermophila (strain SB210)</name>
    <dbReference type="NCBI Taxonomy" id="312017"/>
    <lineage>
        <taxon>Eukaryota</taxon>
        <taxon>Sar</taxon>
        <taxon>Alveolata</taxon>
        <taxon>Ciliophora</taxon>
        <taxon>Intramacronucleata</taxon>
        <taxon>Oligohymenophorea</taxon>
        <taxon>Hymenostomatida</taxon>
        <taxon>Tetrahymenina</taxon>
        <taxon>Tetrahymenidae</taxon>
        <taxon>Tetrahymena</taxon>
    </lineage>
</organism>
<dbReference type="GeneID" id="24438257"/>
<proteinExistence type="predicted"/>
<dbReference type="EMBL" id="GG662740">
    <property type="protein sequence ID" value="EWS75103.1"/>
    <property type="molecule type" value="Genomic_DNA"/>
</dbReference>
<name>W7XEJ3_TETTS</name>
<reference evidence="2" key="1">
    <citation type="journal article" date="2006" name="PLoS Biol.">
        <title>Macronuclear genome sequence of the ciliate Tetrahymena thermophila, a model eukaryote.</title>
        <authorList>
            <person name="Eisen J.A."/>
            <person name="Coyne R.S."/>
            <person name="Wu M."/>
            <person name="Wu D."/>
            <person name="Thiagarajan M."/>
            <person name="Wortman J.R."/>
            <person name="Badger J.H."/>
            <person name="Ren Q."/>
            <person name="Amedeo P."/>
            <person name="Jones K.M."/>
            <person name="Tallon L.J."/>
            <person name="Delcher A.L."/>
            <person name="Salzberg S.L."/>
            <person name="Silva J.C."/>
            <person name="Haas B.J."/>
            <person name="Majoros W.H."/>
            <person name="Farzad M."/>
            <person name="Carlton J.M."/>
            <person name="Smith R.K. Jr."/>
            <person name="Garg J."/>
            <person name="Pearlman R.E."/>
            <person name="Karrer K.M."/>
            <person name="Sun L."/>
            <person name="Manning G."/>
            <person name="Elde N.C."/>
            <person name="Turkewitz A.P."/>
            <person name="Asai D.J."/>
            <person name="Wilkes D.E."/>
            <person name="Wang Y."/>
            <person name="Cai H."/>
            <person name="Collins K."/>
            <person name="Stewart B.A."/>
            <person name="Lee S.R."/>
            <person name="Wilamowska K."/>
            <person name="Weinberg Z."/>
            <person name="Ruzzo W.L."/>
            <person name="Wloga D."/>
            <person name="Gaertig J."/>
            <person name="Frankel J."/>
            <person name="Tsao C.-C."/>
            <person name="Gorovsky M.A."/>
            <person name="Keeling P.J."/>
            <person name="Waller R.F."/>
            <person name="Patron N.J."/>
            <person name="Cherry J.M."/>
            <person name="Stover N.A."/>
            <person name="Krieger C.J."/>
            <person name="del Toro C."/>
            <person name="Ryder H.F."/>
            <person name="Williamson S.C."/>
            <person name="Barbeau R.A."/>
            <person name="Hamilton E.P."/>
            <person name="Orias E."/>
        </authorList>
    </citation>
    <scope>NUCLEOTIDE SEQUENCE [LARGE SCALE GENOMIC DNA]</scope>
    <source>
        <strain evidence="2">SB210</strain>
    </source>
</reference>
<dbReference type="RefSeq" id="XP_012652341.1">
    <property type="nucleotide sequence ID" value="XM_012796887.1"/>
</dbReference>
<dbReference type="AlphaFoldDB" id="W7XEJ3"/>
<protein>
    <submittedName>
        <fullName evidence="1">Uncharacterized protein</fullName>
    </submittedName>
</protein>
<gene>
    <name evidence="1" type="ORF">TTHERM_000295569</name>
</gene>
<dbReference type="KEGG" id="tet:TTHERM_000295569"/>
<dbReference type="InParanoid" id="W7XEJ3"/>